<evidence type="ECO:0000256" key="3">
    <source>
        <dbReference type="ARBA" id="ARBA00022692"/>
    </source>
</evidence>
<evidence type="ECO:0000256" key="1">
    <source>
        <dbReference type="ARBA" id="ARBA00004651"/>
    </source>
</evidence>
<name>B7FTP4_PHATC</name>
<feature type="transmembrane region" description="Helical" evidence="6">
    <location>
        <begin position="288"/>
        <end position="307"/>
    </location>
</feature>
<evidence type="ECO:0000313" key="7">
    <source>
        <dbReference type="EMBL" id="EEC50118.1"/>
    </source>
</evidence>
<evidence type="ECO:0000256" key="5">
    <source>
        <dbReference type="ARBA" id="ARBA00023136"/>
    </source>
</evidence>
<dbReference type="eggNOG" id="ENOG502RC74">
    <property type="taxonomic scope" value="Eukaryota"/>
</dbReference>
<keyword evidence="8" id="KW-1185">Reference proteome</keyword>
<feature type="transmembrane region" description="Helical" evidence="6">
    <location>
        <begin position="134"/>
        <end position="155"/>
    </location>
</feature>
<dbReference type="PaxDb" id="2850-Phatr33726"/>
<organism evidence="7 8">
    <name type="scientific">Phaeodactylum tricornutum (strain CCAP 1055/1)</name>
    <dbReference type="NCBI Taxonomy" id="556484"/>
    <lineage>
        <taxon>Eukaryota</taxon>
        <taxon>Sar</taxon>
        <taxon>Stramenopiles</taxon>
        <taxon>Ochrophyta</taxon>
        <taxon>Bacillariophyta</taxon>
        <taxon>Bacillariophyceae</taxon>
        <taxon>Bacillariophycidae</taxon>
        <taxon>Naviculales</taxon>
        <taxon>Phaeodactylaceae</taxon>
        <taxon>Phaeodactylum</taxon>
    </lineage>
</organism>
<dbReference type="PANTHER" id="PTHR42920:SF5">
    <property type="entry name" value="EAMA DOMAIN-CONTAINING PROTEIN"/>
    <property type="match status" value="1"/>
</dbReference>
<dbReference type="InterPro" id="IPR051258">
    <property type="entry name" value="Diverse_Substrate_Transporter"/>
</dbReference>
<evidence type="ECO:0000256" key="2">
    <source>
        <dbReference type="ARBA" id="ARBA00022475"/>
    </source>
</evidence>
<feature type="transmembrane region" description="Helical" evidence="6">
    <location>
        <begin position="319"/>
        <end position="338"/>
    </location>
</feature>
<evidence type="ECO:0000313" key="8">
    <source>
        <dbReference type="Proteomes" id="UP000000759"/>
    </source>
</evidence>
<dbReference type="Proteomes" id="UP000000759">
    <property type="component" value="Chromosome 4"/>
</dbReference>
<keyword evidence="5 6" id="KW-0472">Membrane</keyword>
<keyword evidence="2" id="KW-1003">Cell membrane</keyword>
<feature type="transmembrane region" description="Helical" evidence="6">
    <location>
        <begin position="394"/>
        <end position="417"/>
    </location>
</feature>
<evidence type="ECO:0008006" key="9">
    <source>
        <dbReference type="Google" id="ProtNLM"/>
    </source>
</evidence>
<proteinExistence type="predicted"/>
<reference evidence="8" key="2">
    <citation type="submission" date="2008-08" db="EMBL/GenBank/DDBJ databases">
        <authorList>
            <consortium name="Diatom Consortium"/>
            <person name="Grigoriev I."/>
            <person name="Grimwood J."/>
            <person name="Kuo A."/>
            <person name="Otillar R.P."/>
            <person name="Salamov A."/>
            <person name="Detter J.C."/>
            <person name="Lindquist E."/>
            <person name="Shapiro H."/>
            <person name="Lucas S."/>
            <person name="Glavina del Rio T."/>
            <person name="Pitluck S."/>
            <person name="Rokhsar D."/>
            <person name="Bowler C."/>
        </authorList>
    </citation>
    <scope>GENOME REANNOTATION</scope>
    <source>
        <strain evidence="8">CCAP 1055/1</strain>
    </source>
</reference>
<feature type="transmembrane region" description="Helical" evidence="6">
    <location>
        <begin position="167"/>
        <end position="189"/>
    </location>
</feature>
<reference evidence="7 8" key="1">
    <citation type="journal article" date="2008" name="Nature">
        <title>The Phaeodactylum genome reveals the evolutionary history of diatom genomes.</title>
        <authorList>
            <person name="Bowler C."/>
            <person name="Allen A.E."/>
            <person name="Badger J.H."/>
            <person name="Grimwood J."/>
            <person name="Jabbari K."/>
            <person name="Kuo A."/>
            <person name="Maheswari U."/>
            <person name="Martens C."/>
            <person name="Maumus F."/>
            <person name="Otillar R.P."/>
            <person name="Rayko E."/>
            <person name="Salamov A."/>
            <person name="Vandepoele K."/>
            <person name="Beszteri B."/>
            <person name="Gruber A."/>
            <person name="Heijde M."/>
            <person name="Katinka M."/>
            <person name="Mock T."/>
            <person name="Valentin K."/>
            <person name="Verret F."/>
            <person name="Berges J.A."/>
            <person name="Brownlee C."/>
            <person name="Cadoret J.P."/>
            <person name="Chiovitti A."/>
            <person name="Choi C.J."/>
            <person name="Coesel S."/>
            <person name="De Martino A."/>
            <person name="Detter J.C."/>
            <person name="Durkin C."/>
            <person name="Falciatore A."/>
            <person name="Fournet J."/>
            <person name="Haruta M."/>
            <person name="Huysman M.J."/>
            <person name="Jenkins B.D."/>
            <person name="Jiroutova K."/>
            <person name="Jorgensen R.E."/>
            <person name="Joubert Y."/>
            <person name="Kaplan A."/>
            <person name="Kroger N."/>
            <person name="Kroth P.G."/>
            <person name="La Roche J."/>
            <person name="Lindquist E."/>
            <person name="Lommer M."/>
            <person name="Martin-Jezequel V."/>
            <person name="Lopez P.J."/>
            <person name="Lucas S."/>
            <person name="Mangogna M."/>
            <person name="McGinnis K."/>
            <person name="Medlin L.K."/>
            <person name="Montsant A."/>
            <person name="Oudot-Le Secq M.P."/>
            <person name="Napoli C."/>
            <person name="Obornik M."/>
            <person name="Parker M.S."/>
            <person name="Petit J.L."/>
            <person name="Porcel B.M."/>
            <person name="Poulsen N."/>
            <person name="Robison M."/>
            <person name="Rychlewski L."/>
            <person name="Rynearson T.A."/>
            <person name="Schmutz J."/>
            <person name="Shapiro H."/>
            <person name="Siaut M."/>
            <person name="Stanley M."/>
            <person name="Sussman M.R."/>
            <person name="Taylor A.R."/>
            <person name="Vardi A."/>
            <person name="von Dassow P."/>
            <person name="Vyverman W."/>
            <person name="Willis A."/>
            <person name="Wyrwicz L.S."/>
            <person name="Rokhsar D.S."/>
            <person name="Weissenbach J."/>
            <person name="Armbrust E.V."/>
            <person name="Green B.R."/>
            <person name="Van de Peer Y."/>
            <person name="Grigoriev I.V."/>
        </authorList>
    </citation>
    <scope>NUCLEOTIDE SEQUENCE [LARGE SCALE GENOMIC DNA]</scope>
    <source>
        <strain evidence="7 8">CCAP 1055/1</strain>
    </source>
</reference>
<protein>
    <recommendedName>
        <fullName evidence="9">EamA domain-containing protein</fullName>
    </recommendedName>
</protein>
<dbReference type="HOGENOM" id="CLU_730451_0_0_1"/>
<accession>B7FTP4</accession>
<keyword evidence="3 6" id="KW-0812">Transmembrane</keyword>
<dbReference type="OrthoDB" id="2017960at2759"/>
<dbReference type="PANTHER" id="PTHR42920">
    <property type="entry name" value="OS03G0707200 PROTEIN-RELATED"/>
    <property type="match status" value="1"/>
</dbReference>
<feature type="transmembrane region" description="Helical" evidence="6">
    <location>
        <begin position="16"/>
        <end position="35"/>
    </location>
</feature>
<dbReference type="GeneID" id="7198018"/>
<evidence type="ECO:0000256" key="6">
    <source>
        <dbReference type="SAM" id="Phobius"/>
    </source>
</evidence>
<gene>
    <name evidence="7" type="ORF">PHATRDRAFT_33726</name>
</gene>
<sequence length="486" mass="50304">MPGSPETASTDCPVRVLVLVVSLLLQCFLPGQAFLSPSIIANRFVTGKTPVRNDWCYLQRRVASTSTSTSSAASTPKPTFATISKPNKASVRGSYRTNALVASSQTATYDSASLPKPSVASTITTTTADYQRGMLTVGLITVLFASNSPAIHAAFSQVTQAAIPPPVFFINAAVSVVALAGVALGGPILDRVVPDPQRVNADTDTAVPVSTTRMIATATATEGPVCWGLDRTHRAGLELGFWKFLGTTANLSGLALTTADHGAFLIQLTTLLVPAAQGATGVSIPTRIWTAIALAMAGVALLTQDAAGVDTAQTVANIQTAWLGDVLCIVAAVFYAIYDLRLFAWGKQVAPLPLITNKVATQATLSVTLLLATSGNGGWDSCRLFFETASTHDLTLVAAVTIWSGVIVNGVVPYLQVGAQQAVGPARAQIVYASQPIWAGILAYLCLGETLGVYGGLGAVLFVAAIGLAATAPSPDPDCPETSCEV</sequence>
<dbReference type="KEGG" id="pti:PHATRDRAFT_33726"/>
<dbReference type="AlphaFoldDB" id="B7FTP4"/>
<comment type="subcellular location">
    <subcellularLocation>
        <location evidence="1">Cell membrane</location>
        <topology evidence="1">Multi-pass membrane protein</topology>
    </subcellularLocation>
</comment>
<keyword evidence="4 6" id="KW-1133">Transmembrane helix</keyword>
<dbReference type="RefSeq" id="XP_002178453.1">
    <property type="nucleotide sequence ID" value="XM_002178417.1"/>
</dbReference>
<dbReference type="InterPro" id="IPR037185">
    <property type="entry name" value="EmrE-like"/>
</dbReference>
<dbReference type="EMBL" id="CM000607">
    <property type="protein sequence ID" value="EEC50118.1"/>
    <property type="molecule type" value="Genomic_DNA"/>
</dbReference>
<dbReference type="InParanoid" id="B7FTP4"/>
<dbReference type="GO" id="GO:0005886">
    <property type="term" value="C:plasma membrane"/>
    <property type="evidence" value="ECO:0007669"/>
    <property type="project" value="UniProtKB-SubCell"/>
</dbReference>
<evidence type="ECO:0000256" key="4">
    <source>
        <dbReference type="ARBA" id="ARBA00022989"/>
    </source>
</evidence>
<feature type="transmembrane region" description="Helical" evidence="6">
    <location>
        <begin position="454"/>
        <end position="472"/>
    </location>
</feature>
<dbReference type="SUPFAM" id="SSF103481">
    <property type="entry name" value="Multidrug resistance efflux transporter EmrE"/>
    <property type="match status" value="1"/>
</dbReference>